<dbReference type="EMBL" id="JAGIOO010000001">
    <property type="protein sequence ID" value="MBP2478492.1"/>
    <property type="molecule type" value="Genomic_DNA"/>
</dbReference>
<dbReference type="Proteomes" id="UP001519363">
    <property type="component" value="Unassembled WGS sequence"/>
</dbReference>
<evidence type="ECO:0000256" key="1">
    <source>
        <dbReference type="SAM" id="MobiDB-lite"/>
    </source>
</evidence>
<dbReference type="InterPro" id="IPR000835">
    <property type="entry name" value="HTH_MarR-typ"/>
</dbReference>
<dbReference type="Pfam" id="PF12802">
    <property type="entry name" value="MarR_2"/>
    <property type="match status" value="1"/>
</dbReference>
<reference evidence="4 5" key="1">
    <citation type="submission" date="2021-03" db="EMBL/GenBank/DDBJ databases">
        <title>Sequencing the genomes of 1000 actinobacteria strains.</title>
        <authorList>
            <person name="Klenk H.-P."/>
        </authorList>
    </citation>
    <scope>NUCLEOTIDE SEQUENCE [LARGE SCALE GENOMIC DNA]</scope>
    <source>
        <strain evidence="4 5">DSM 44580</strain>
    </source>
</reference>
<feature type="domain" description="Transposase IS30-like HTH" evidence="3">
    <location>
        <begin position="4"/>
        <end position="45"/>
    </location>
</feature>
<feature type="region of interest" description="Disordered" evidence="1">
    <location>
        <begin position="43"/>
        <end position="80"/>
    </location>
</feature>
<dbReference type="PANTHER" id="PTHR10948">
    <property type="entry name" value="TRANSPOSASE"/>
    <property type="match status" value="1"/>
</dbReference>
<keyword evidence="5" id="KW-1185">Reference proteome</keyword>
<organism evidence="4 5">
    <name type="scientific">Crossiella equi</name>
    <dbReference type="NCBI Taxonomy" id="130796"/>
    <lineage>
        <taxon>Bacteria</taxon>
        <taxon>Bacillati</taxon>
        <taxon>Actinomycetota</taxon>
        <taxon>Actinomycetes</taxon>
        <taxon>Pseudonocardiales</taxon>
        <taxon>Pseudonocardiaceae</taxon>
        <taxon>Crossiella</taxon>
    </lineage>
</organism>
<dbReference type="InterPro" id="IPR025246">
    <property type="entry name" value="IS30-like_HTH"/>
</dbReference>
<feature type="compositionally biased region" description="Basic and acidic residues" evidence="1">
    <location>
        <begin position="43"/>
        <end position="52"/>
    </location>
</feature>
<protein>
    <submittedName>
        <fullName evidence="4">DNA-binding transcriptional regulator GbsR (MarR family)</fullName>
    </submittedName>
</protein>
<evidence type="ECO:0000259" key="3">
    <source>
        <dbReference type="Pfam" id="PF13936"/>
    </source>
</evidence>
<dbReference type="GO" id="GO:0003677">
    <property type="term" value="F:DNA binding"/>
    <property type="evidence" value="ECO:0007669"/>
    <property type="project" value="UniProtKB-KW"/>
</dbReference>
<dbReference type="SUPFAM" id="SSF46785">
    <property type="entry name" value="Winged helix' DNA-binding domain"/>
    <property type="match status" value="1"/>
</dbReference>
<sequence>MPGTRLTHQDRADIAEGLAEGLTLAEIAKRLDRPPSTITREVARNGGAREYRPGQAQLAATRRARRRPVHRLSAPPETGQDAAAVRDFTERFTELMVRSGMPGMMAKVLTCLYTTDSGSLTAADLVRRLQVSPASISAAVGFLEEQELITRERDGRARRDRYLIGNDVWYRAMLASAQVNGEMAGVAREGARLFGAHSPAGQRLEDVGEFLTRVYENLLRSAEDWRAVRADRQSGDSPG</sequence>
<evidence type="ECO:0000259" key="2">
    <source>
        <dbReference type="Pfam" id="PF12802"/>
    </source>
</evidence>
<name>A0ABS5APJ0_9PSEU</name>
<comment type="caution">
    <text evidence="4">The sequence shown here is derived from an EMBL/GenBank/DDBJ whole genome shotgun (WGS) entry which is preliminary data.</text>
</comment>
<evidence type="ECO:0000313" key="4">
    <source>
        <dbReference type="EMBL" id="MBP2478492.1"/>
    </source>
</evidence>
<feature type="domain" description="HTH marR-type" evidence="2">
    <location>
        <begin position="101"/>
        <end position="159"/>
    </location>
</feature>
<dbReference type="Gene3D" id="1.10.10.10">
    <property type="entry name" value="Winged helix-like DNA-binding domain superfamily/Winged helix DNA-binding domain"/>
    <property type="match status" value="1"/>
</dbReference>
<keyword evidence="4" id="KW-0238">DNA-binding</keyword>
<evidence type="ECO:0000313" key="5">
    <source>
        <dbReference type="Proteomes" id="UP001519363"/>
    </source>
</evidence>
<dbReference type="Pfam" id="PF13936">
    <property type="entry name" value="HTH_38"/>
    <property type="match status" value="1"/>
</dbReference>
<proteinExistence type="predicted"/>
<dbReference type="RefSeq" id="WP_086785024.1">
    <property type="nucleotide sequence ID" value="NZ_JAGIOO010000001.1"/>
</dbReference>
<dbReference type="PANTHER" id="PTHR10948:SF23">
    <property type="entry name" value="TRANSPOSASE INSI FOR INSERTION SEQUENCE ELEMENT IS30A-RELATED"/>
    <property type="match status" value="1"/>
</dbReference>
<dbReference type="InterPro" id="IPR051917">
    <property type="entry name" value="Transposase-Integrase"/>
</dbReference>
<gene>
    <name evidence="4" type="ORF">JOF53_007364</name>
</gene>
<dbReference type="CDD" id="cd00090">
    <property type="entry name" value="HTH_ARSR"/>
    <property type="match status" value="1"/>
</dbReference>
<dbReference type="InterPro" id="IPR036388">
    <property type="entry name" value="WH-like_DNA-bd_sf"/>
</dbReference>
<accession>A0ABS5APJ0</accession>
<dbReference type="InterPro" id="IPR036390">
    <property type="entry name" value="WH_DNA-bd_sf"/>
</dbReference>
<dbReference type="InterPro" id="IPR011991">
    <property type="entry name" value="ArsR-like_HTH"/>
</dbReference>